<dbReference type="VEuPathDB" id="FungiDB:PPTG_22299"/>
<proteinExistence type="predicted"/>
<dbReference type="Proteomes" id="UP000053236">
    <property type="component" value="Unassembled WGS sequence"/>
</dbReference>
<dbReference type="EMBL" id="KI671604">
    <property type="protein sequence ID" value="ETL46358.1"/>
    <property type="molecule type" value="Genomic_DNA"/>
</dbReference>
<evidence type="ECO:0000313" key="2">
    <source>
        <dbReference type="EMBL" id="ETK92934.1"/>
    </source>
</evidence>
<sequence>MMRLRRDRRLLNPHHIQVKINQGCDHQIRKVVANITETVFFSQKAQVPRNVLRLLRKKSSGAEEELPDKPAVTKSNTAGGLETRKPTSRRVEATTTRRRGSRLVRAQVRRGLSNVRWE</sequence>
<evidence type="ECO:0000313" key="4">
    <source>
        <dbReference type="Proteomes" id="UP000053864"/>
    </source>
</evidence>
<feature type="region of interest" description="Disordered" evidence="1">
    <location>
        <begin position="59"/>
        <end position="105"/>
    </location>
</feature>
<reference evidence="2" key="1">
    <citation type="submission" date="2013-11" db="EMBL/GenBank/DDBJ databases">
        <title>The Genome Sequence of Phytophthora parasitica CJ02B3.</title>
        <authorList>
            <consortium name="The Broad Institute Genomics Platform"/>
            <person name="Russ C."/>
            <person name="Tyler B."/>
            <person name="Panabieres F."/>
            <person name="Shan W."/>
            <person name="Tripathy S."/>
            <person name="Grunwald N."/>
            <person name="Machado M."/>
            <person name="Johnson C.S."/>
            <person name="Arredondo F."/>
            <person name="Hong C."/>
            <person name="Coffey M."/>
            <person name="Young S.K."/>
            <person name="Zeng Q."/>
            <person name="Gargeya S."/>
            <person name="Fitzgerald M."/>
            <person name="Abouelleil A."/>
            <person name="Alvarado L."/>
            <person name="Chapman S.B."/>
            <person name="Gainer-Dewar J."/>
            <person name="Goldberg J."/>
            <person name="Griggs A."/>
            <person name="Gujja S."/>
            <person name="Hansen M."/>
            <person name="Howarth C."/>
            <person name="Imamovic A."/>
            <person name="Ireland A."/>
            <person name="Larimer J."/>
            <person name="McCowan C."/>
            <person name="Murphy C."/>
            <person name="Pearson M."/>
            <person name="Poon T.W."/>
            <person name="Priest M."/>
            <person name="Roberts A."/>
            <person name="Saif S."/>
            <person name="Shea T."/>
            <person name="Sykes S."/>
            <person name="Wortman J."/>
            <person name="Nusbaum C."/>
            <person name="Birren B."/>
        </authorList>
    </citation>
    <scope>NUCLEOTIDE SEQUENCE [LARGE SCALE GENOMIC DNA]</scope>
    <source>
        <strain evidence="2">CJ02B3</strain>
    </source>
</reference>
<protein>
    <submittedName>
        <fullName evidence="2">Uncharacterized protein</fullName>
    </submittedName>
</protein>
<dbReference type="EMBL" id="KI685096">
    <property type="protein sequence ID" value="ETK92934.1"/>
    <property type="molecule type" value="Genomic_DNA"/>
</dbReference>
<reference evidence="3 4" key="2">
    <citation type="submission" date="2013-11" db="EMBL/GenBank/DDBJ databases">
        <title>The Genome Sequence of Phytophthora parasitica CJ05E6.</title>
        <authorList>
            <consortium name="The Broad Institute Genomics Platform"/>
            <person name="Russ C."/>
            <person name="Tyler B."/>
            <person name="Panabieres F."/>
            <person name="Shan W."/>
            <person name="Tripathy S."/>
            <person name="Grunwald N."/>
            <person name="Machado M."/>
            <person name="Johnson C.S."/>
            <person name="Arredondo F."/>
            <person name="Hong C."/>
            <person name="Coffey M."/>
            <person name="Young S.K."/>
            <person name="Zeng Q."/>
            <person name="Gargeya S."/>
            <person name="Fitzgerald M."/>
            <person name="Abouelleil A."/>
            <person name="Alvarado L."/>
            <person name="Chapman S.B."/>
            <person name="Gainer-Dewar J."/>
            <person name="Goldberg J."/>
            <person name="Griggs A."/>
            <person name="Gujja S."/>
            <person name="Hansen M."/>
            <person name="Howarth C."/>
            <person name="Imamovic A."/>
            <person name="Ireland A."/>
            <person name="Larimer J."/>
            <person name="McCowan C."/>
            <person name="Murphy C."/>
            <person name="Pearson M."/>
            <person name="Poon T.W."/>
            <person name="Priest M."/>
            <person name="Roberts A."/>
            <person name="Saif S."/>
            <person name="Shea T."/>
            <person name="Sykes S."/>
            <person name="Wortman J."/>
            <person name="Nusbaum C."/>
            <person name="Birren B."/>
        </authorList>
    </citation>
    <scope>NUCLEOTIDE SEQUENCE [LARGE SCALE GENOMIC DNA]</scope>
    <source>
        <strain evidence="3 4">CJ05E6</strain>
    </source>
</reference>
<evidence type="ECO:0000313" key="3">
    <source>
        <dbReference type="EMBL" id="ETL46358.1"/>
    </source>
</evidence>
<gene>
    <name evidence="2" type="ORF">L915_03813</name>
    <name evidence="3" type="ORF">L916_03751</name>
</gene>
<feature type="compositionally biased region" description="Basic and acidic residues" evidence="1">
    <location>
        <begin position="82"/>
        <end position="92"/>
    </location>
</feature>
<dbReference type="Proteomes" id="UP000053864">
    <property type="component" value="Unassembled WGS sequence"/>
</dbReference>
<name>W2HCS5_PHYNI</name>
<dbReference type="AlphaFoldDB" id="W2HCS5"/>
<accession>W2HCS5</accession>
<organism evidence="2">
    <name type="scientific">Phytophthora nicotianae</name>
    <name type="common">Potato buckeye rot agent</name>
    <name type="synonym">Phytophthora parasitica</name>
    <dbReference type="NCBI Taxonomy" id="4792"/>
    <lineage>
        <taxon>Eukaryota</taxon>
        <taxon>Sar</taxon>
        <taxon>Stramenopiles</taxon>
        <taxon>Oomycota</taxon>
        <taxon>Peronosporomycetes</taxon>
        <taxon>Peronosporales</taxon>
        <taxon>Peronosporaceae</taxon>
        <taxon>Phytophthora</taxon>
    </lineage>
</organism>
<evidence type="ECO:0000256" key="1">
    <source>
        <dbReference type="SAM" id="MobiDB-lite"/>
    </source>
</evidence>